<feature type="transmembrane region" description="Helical" evidence="15">
    <location>
        <begin position="422"/>
        <end position="441"/>
    </location>
</feature>
<comment type="subcellular location">
    <subcellularLocation>
        <location evidence="1">Basolateral cell membrane</location>
        <topology evidence="1">Multi-pass membrane protein</topology>
    </subcellularLocation>
</comment>
<evidence type="ECO:0000256" key="12">
    <source>
        <dbReference type="ARBA" id="ARBA00042720"/>
    </source>
</evidence>
<feature type="transmembrane region" description="Helical" evidence="15">
    <location>
        <begin position="638"/>
        <end position="657"/>
    </location>
</feature>
<keyword evidence="6 15" id="KW-1133">Transmembrane helix</keyword>
<evidence type="ECO:0000313" key="17">
    <source>
        <dbReference type="Proteomes" id="UP000823872"/>
    </source>
</evidence>
<keyword evidence="7 15" id="KW-0472">Membrane</keyword>
<comment type="similarity">
    <text evidence="2">Belongs to the urea transporter family.</text>
</comment>
<feature type="transmembrane region" description="Helical" evidence="15">
    <location>
        <begin position="447"/>
        <end position="469"/>
    </location>
</feature>
<proteinExistence type="inferred from homology"/>
<evidence type="ECO:0000256" key="5">
    <source>
        <dbReference type="ARBA" id="ARBA00022692"/>
    </source>
</evidence>
<feature type="transmembrane region" description="Helical" evidence="15">
    <location>
        <begin position="396"/>
        <end position="415"/>
    </location>
</feature>
<comment type="subunit">
    <text evidence="13">Homotrimer; each subunit contains a pore through which urea permeates. Identified in a complex with STOM.</text>
</comment>
<evidence type="ECO:0000256" key="11">
    <source>
        <dbReference type="ARBA" id="ARBA00041364"/>
    </source>
</evidence>
<dbReference type="PANTHER" id="PTHR10464">
    <property type="entry name" value="UREA TRANSPORTER"/>
    <property type="match status" value="1"/>
</dbReference>
<keyword evidence="17" id="KW-1185">Reference proteome</keyword>
<feature type="compositionally biased region" description="Low complexity" evidence="14">
    <location>
        <begin position="156"/>
        <end position="166"/>
    </location>
</feature>
<reference evidence="16" key="2">
    <citation type="submission" date="2025-08" db="UniProtKB">
        <authorList>
            <consortium name="Ensembl"/>
        </authorList>
    </citation>
    <scope>IDENTIFICATION</scope>
    <source>
        <strain evidence="16">breed Abyssinian</strain>
    </source>
</reference>
<feature type="compositionally biased region" description="Basic and acidic residues" evidence="14">
    <location>
        <begin position="50"/>
        <end position="93"/>
    </location>
</feature>
<dbReference type="Proteomes" id="UP000823872">
    <property type="component" value="Chromosome D3"/>
</dbReference>
<protein>
    <recommendedName>
        <fullName evidence="10">Urea transporter 1</fullName>
    </recommendedName>
    <alternativeName>
        <fullName evidence="11">Solute carrier family 14 member 1</fullName>
    </alternativeName>
    <alternativeName>
        <fullName evidence="12">Urea transporter, erythrocyte</fullName>
    </alternativeName>
</protein>
<dbReference type="GeneTree" id="ENSGT00390000018729"/>
<evidence type="ECO:0000256" key="14">
    <source>
        <dbReference type="SAM" id="MobiDB-lite"/>
    </source>
</evidence>
<keyword evidence="5 15" id="KW-0812">Transmembrane</keyword>
<feature type="compositionally biased region" description="Basic and acidic residues" evidence="14">
    <location>
        <begin position="102"/>
        <end position="148"/>
    </location>
</feature>
<evidence type="ECO:0000256" key="1">
    <source>
        <dbReference type="ARBA" id="ARBA00004554"/>
    </source>
</evidence>
<dbReference type="Ensembl" id="ENSFCTT00005037217.1">
    <property type="protein sequence ID" value="ENSFCTP00005025877.1"/>
    <property type="gene ID" value="ENSFCTG00005013082.1"/>
</dbReference>
<feature type="region of interest" description="Disordered" evidence="14">
    <location>
        <begin position="32"/>
        <end position="182"/>
    </location>
</feature>
<evidence type="ECO:0000256" key="7">
    <source>
        <dbReference type="ARBA" id="ARBA00023136"/>
    </source>
</evidence>
<evidence type="ECO:0000256" key="13">
    <source>
        <dbReference type="ARBA" id="ARBA00047076"/>
    </source>
</evidence>
<keyword evidence="4" id="KW-1003">Cell membrane</keyword>
<feature type="transmembrane region" description="Helical" evidence="15">
    <location>
        <begin position="366"/>
        <end position="390"/>
    </location>
</feature>
<comment type="catalytic activity">
    <reaction evidence="9">
        <text>urea(in) = urea(out)</text>
        <dbReference type="Rhea" id="RHEA:32799"/>
        <dbReference type="ChEBI" id="CHEBI:16199"/>
    </reaction>
</comment>
<dbReference type="PANTHER" id="PTHR10464:SF5">
    <property type="entry name" value="UREA TRANSPORTER 1"/>
    <property type="match status" value="1"/>
</dbReference>
<name>A0ABI7XTL5_FELCA</name>
<keyword evidence="8" id="KW-0325">Glycoprotein</keyword>
<evidence type="ECO:0000256" key="15">
    <source>
        <dbReference type="SAM" id="Phobius"/>
    </source>
</evidence>
<organism evidence="16 17">
    <name type="scientific">Felis catus</name>
    <name type="common">Cat</name>
    <name type="synonym">Felis silvestris catus</name>
    <dbReference type="NCBI Taxonomy" id="9685"/>
    <lineage>
        <taxon>Eukaryota</taxon>
        <taxon>Metazoa</taxon>
        <taxon>Chordata</taxon>
        <taxon>Craniata</taxon>
        <taxon>Vertebrata</taxon>
        <taxon>Euteleostomi</taxon>
        <taxon>Mammalia</taxon>
        <taxon>Eutheria</taxon>
        <taxon>Laurasiatheria</taxon>
        <taxon>Carnivora</taxon>
        <taxon>Feliformia</taxon>
        <taxon>Felidae</taxon>
        <taxon>Felinae</taxon>
        <taxon>Felis</taxon>
    </lineage>
</organism>
<feature type="transmembrane region" description="Helical" evidence="15">
    <location>
        <begin position="586"/>
        <end position="608"/>
    </location>
</feature>
<evidence type="ECO:0000313" key="16">
    <source>
        <dbReference type="Ensembl" id="ENSFCTP00005025877.1"/>
    </source>
</evidence>
<evidence type="ECO:0000256" key="6">
    <source>
        <dbReference type="ARBA" id="ARBA00022989"/>
    </source>
</evidence>
<accession>A0ABI7XTL5</accession>
<evidence type="ECO:0000256" key="9">
    <source>
        <dbReference type="ARBA" id="ARBA00033993"/>
    </source>
</evidence>
<evidence type="ECO:0000256" key="3">
    <source>
        <dbReference type="ARBA" id="ARBA00022448"/>
    </source>
</evidence>
<reference evidence="16 17" key="1">
    <citation type="submission" date="2021-02" db="EMBL/GenBank/DDBJ databases">
        <title>Safari Cat Assemblies.</title>
        <authorList>
            <person name="Bredemeyer K.R."/>
            <person name="Murphy W.J."/>
        </authorList>
    </citation>
    <scope>NUCLEOTIDE SEQUENCE [LARGE SCALE GENOMIC DNA]</scope>
</reference>
<feature type="transmembrane region" description="Helical" evidence="15">
    <location>
        <begin position="549"/>
        <end position="574"/>
    </location>
</feature>
<sequence>MLIFFSYKHSLKYFIVRAGDKARGKRRRCRIIPGHGSWSTTQRWHQIKARGGDRERERERERDISRERKRERHTERETRDRGETHTERNISRERQRRTGRKGGRERGREGKREKHQQRDSEREEEREGGGGRETAERWGGGRERERETSGTGQGTGPPQCFGPGARSGRRKPSAGAGGRGGGCRASLSIKLLGASSQCYLLLSTSLSVEPSRALSACAFCHQEARGVFKEHRAPPTTSDQKLPKIRIIYGEKGRMNGQSLFGGSGDAPCGPLWKDSFGVKVGEAARGGSSWHSLAQARGPPEQEPEEELSMENSPTMAKMDQGENQVLPSPRRRRLPKALGYVTGDMKEFASWLKDKPQVLQFVDWVLRGISQVVFVSNPISGILILVGLLVQNPWWALNGCVGTVVSTLTALLLAQDRSAIAAGLQGYNGTLVGILMAVFSDKGNYFWWLLFPVSAMSMTCPVFSSALNSLFCKWDLPVFTLPFNMALSMYLSATGHYNPFFPGKLFKPITEVPNVTWTDLSALQLLKSLPVGVGQIYGCDNPWSGGIFLGAILLSSPLMCLHAAIGSLLGIAAGLSLSAPFENIYFGLWGFNSSLACIAMGGMFMALTWQTHLLALACALFTAYLGVSLSHMMAVAGLPACTWPFCLATLLFLLLTTKNANMYRMPLGKVTYPEENRVFYIQAKKKRMVESPL</sequence>
<keyword evidence="3" id="KW-0813">Transport</keyword>
<dbReference type="Pfam" id="PF03253">
    <property type="entry name" value="UT"/>
    <property type="match status" value="1"/>
</dbReference>
<dbReference type="InterPro" id="IPR029020">
    <property type="entry name" value="Ammonium/urea_transptr"/>
</dbReference>
<dbReference type="Gene3D" id="1.10.3430.10">
    <property type="entry name" value="Ammonium transporter AmtB like domains"/>
    <property type="match status" value="1"/>
</dbReference>
<evidence type="ECO:0000256" key="2">
    <source>
        <dbReference type="ARBA" id="ARBA00005914"/>
    </source>
</evidence>
<feature type="transmembrane region" description="Helical" evidence="15">
    <location>
        <begin position="615"/>
        <end position="632"/>
    </location>
</feature>
<evidence type="ECO:0000256" key="4">
    <source>
        <dbReference type="ARBA" id="ARBA00022475"/>
    </source>
</evidence>
<reference evidence="16" key="3">
    <citation type="submission" date="2025-09" db="UniProtKB">
        <authorList>
            <consortium name="Ensembl"/>
        </authorList>
    </citation>
    <scope>IDENTIFICATION</scope>
    <source>
        <strain evidence="16">breed Abyssinian</strain>
    </source>
</reference>
<feature type="region of interest" description="Disordered" evidence="14">
    <location>
        <begin position="289"/>
        <end position="315"/>
    </location>
</feature>
<evidence type="ECO:0000256" key="8">
    <source>
        <dbReference type="ARBA" id="ARBA00023180"/>
    </source>
</evidence>
<evidence type="ECO:0000256" key="10">
    <source>
        <dbReference type="ARBA" id="ARBA00039623"/>
    </source>
</evidence>
<dbReference type="InterPro" id="IPR004937">
    <property type="entry name" value="Urea_transporter"/>
</dbReference>